<dbReference type="InterPro" id="IPR047773">
    <property type="entry name" value="YHYH_dom_bact"/>
</dbReference>
<proteinExistence type="predicted"/>
<evidence type="ECO:0000313" key="3">
    <source>
        <dbReference type="Proteomes" id="UP000231192"/>
    </source>
</evidence>
<dbReference type="NCBIfam" id="NF033223">
    <property type="entry name" value="YHYH_alt"/>
    <property type="match status" value="1"/>
</dbReference>
<evidence type="ECO:0000313" key="2">
    <source>
        <dbReference type="EMBL" id="PIR83922.1"/>
    </source>
</evidence>
<accession>A0A2H0UBZ9</accession>
<feature type="region of interest" description="Disordered" evidence="1">
    <location>
        <begin position="66"/>
        <end position="106"/>
    </location>
</feature>
<sequence>MKNGLIGVGVLGVLLLSGYSIPAVVYAHPGNTDASGCHTCRTNCPKWGLSTGEYHCHNAKALPQPKEPIRSHYDENGGTTEPWPEYKTPKQTAETNPSPAVKQKAPVAIPVPSVATTTQKSQENNIEVAAFAATPNPTPGKVHWFKRFFSFFF</sequence>
<reference evidence="3" key="1">
    <citation type="submission" date="2017-09" db="EMBL/GenBank/DDBJ databases">
        <title>Depth-based differentiation of microbial function through sediment-hosted aquifers and enrichment of novel symbionts in the deep terrestrial subsurface.</title>
        <authorList>
            <person name="Probst A.J."/>
            <person name="Ladd B."/>
            <person name="Jarett J.K."/>
            <person name="Geller-Mcgrath D.E."/>
            <person name="Sieber C.M.K."/>
            <person name="Emerson J.B."/>
            <person name="Anantharaman K."/>
            <person name="Thomas B.C."/>
            <person name="Malmstrom R."/>
            <person name="Stieglmeier M."/>
            <person name="Klingl A."/>
            <person name="Woyke T."/>
            <person name="Ryan C.M."/>
            <person name="Banfield J.F."/>
        </authorList>
    </citation>
    <scope>NUCLEOTIDE SEQUENCE [LARGE SCALE GENOMIC DNA]</scope>
</reference>
<protein>
    <recommendedName>
        <fullName evidence="4">YHYH domain-containing protein</fullName>
    </recommendedName>
</protein>
<gene>
    <name evidence="2" type="ORF">COU18_00710</name>
</gene>
<dbReference type="EMBL" id="PFBK01000003">
    <property type="protein sequence ID" value="PIR83922.1"/>
    <property type="molecule type" value="Genomic_DNA"/>
</dbReference>
<evidence type="ECO:0008006" key="4">
    <source>
        <dbReference type="Google" id="ProtNLM"/>
    </source>
</evidence>
<dbReference type="Proteomes" id="UP000231192">
    <property type="component" value="Unassembled WGS sequence"/>
</dbReference>
<dbReference type="AlphaFoldDB" id="A0A2H0UBZ9"/>
<feature type="compositionally biased region" description="Polar residues" evidence="1">
    <location>
        <begin position="89"/>
        <end position="98"/>
    </location>
</feature>
<evidence type="ECO:0000256" key="1">
    <source>
        <dbReference type="SAM" id="MobiDB-lite"/>
    </source>
</evidence>
<comment type="caution">
    <text evidence="2">The sequence shown here is derived from an EMBL/GenBank/DDBJ whole genome shotgun (WGS) entry which is preliminary data.</text>
</comment>
<organism evidence="2 3">
    <name type="scientific">Candidatus Kaiserbacteria bacterium CG10_big_fil_rev_8_21_14_0_10_51_14</name>
    <dbReference type="NCBI Taxonomy" id="1974610"/>
    <lineage>
        <taxon>Bacteria</taxon>
        <taxon>Candidatus Kaiseribacteriota</taxon>
    </lineage>
</organism>
<name>A0A2H0UBZ9_9BACT</name>